<evidence type="ECO:0000313" key="2">
    <source>
        <dbReference type="EMBL" id="KAB2633511.1"/>
    </source>
</evidence>
<dbReference type="PANTHER" id="PTHR47926">
    <property type="entry name" value="PENTATRICOPEPTIDE REPEAT-CONTAINING PROTEIN"/>
    <property type="match status" value="1"/>
</dbReference>
<sequence length="156" mass="17562">MYAKCGSMTRAKVMFDKEALLAFQRMCAGKVGPNSVAFIGVLSACDRVGLFDKGLNLYEEMRKSYHIKPTIEHCGCVIDMYAGAGRLEEACKFVKSMPVEPNASSWRFRWGIRFGKWVHITISVPSTDHMKIQFSGLFQPQLNSYADYSRAMTTPV</sequence>
<reference evidence="2 3" key="3">
    <citation type="submission" date="2019-11" db="EMBL/GenBank/DDBJ databases">
        <title>A de novo genome assembly of a pear dwarfing rootstock.</title>
        <authorList>
            <person name="Wang F."/>
            <person name="Wang J."/>
            <person name="Li S."/>
            <person name="Zhang Y."/>
            <person name="Fang M."/>
            <person name="Ma L."/>
            <person name="Zhao Y."/>
            <person name="Jiang S."/>
        </authorList>
    </citation>
    <scope>NUCLEOTIDE SEQUENCE [LARGE SCALE GENOMIC DNA]</scope>
    <source>
        <strain evidence="2">S2</strain>
        <tissue evidence="2">Leaf</tissue>
    </source>
</reference>
<keyword evidence="1" id="KW-0677">Repeat</keyword>
<accession>A0A5N5I4T0</accession>
<dbReference type="Proteomes" id="UP000327157">
    <property type="component" value="Chromosome 6"/>
</dbReference>
<evidence type="ECO:0000313" key="3">
    <source>
        <dbReference type="Proteomes" id="UP000327157"/>
    </source>
</evidence>
<dbReference type="InterPro" id="IPR046960">
    <property type="entry name" value="PPR_At4g14850-like_plant"/>
</dbReference>
<protein>
    <submittedName>
        <fullName evidence="2">Pentatricopeptide repeat-containing protein</fullName>
    </submittedName>
</protein>
<name>A0A5N5I4T0_9ROSA</name>
<dbReference type="InterPro" id="IPR002885">
    <property type="entry name" value="PPR_rpt"/>
</dbReference>
<dbReference type="Gene3D" id="1.25.40.10">
    <property type="entry name" value="Tetratricopeptide repeat domain"/>
    <property type="match status" value="1"/>
</dbReference>
<dbReference type="GO" id="GO:0009451">
    <property type="term" value="P:RNA modification"/>
    <property type="evidence" value="ECO:0007669"/>
    <property type="project" value="InterPro"/>
</dbReference>
<dbReference type="NCBIfam" id="TIGR00756">
    <property type="entry name" value="PPR"/>
    <property type="match status" value="1"/>
</dbReference>
<keyword evidence="3" id="KW-1185">Reference proteome</keyword>
<proteinExistence type="predicted"/>
<dbReference type="GO" id="GO:0003723">
    <property type="term" value="F:RNA binding"/>
    <property type="evidence" value="ECO:0007669"/>
    <property type="project" value="InterPro"/>
</dbReference>
<comment type="caution">
    <text evidence="2">The sequence shown here is derived from an EMBL/GenBank/DDBJ whole genome shotgun (WGS) entry which is preliminary data.</text>
</comment>
<dbReference type="Pfam" id="PF01535">
    <property type="entry name" value="PPR"/>
    <property type="match status" value="2"/>
</dbReference>
<gene>
    <name evidence="2" type="ORF">D8674_029758</name>
</gene>
<evidence type="ECO:0000256" key="1">
    <source>
        <dbReference type="ARBA" id="ARBA00022737"/>
    </source>
</evidence>
<reference evidence="2 3" key="1">
    <citation type="submission" date="2019-09" db="EMBL/GenBank/DDBJ databases">
        <authorList>
            <person name="Ou C."/>
        </authorList>
    </citation>
    <scope>NUCLEOTIDE SEQUENCE [LARGE SCALE GENOMIC DNA]</scope>
    <source>
        <strain evidence="2">S2</strain>
        <tissue evidence="2">Leaf</tissue>
    </source>
</reference>
<dbReference type="InterPro" id="IPR011990">
    <property type="entry name" value="TPR-like_helical_dom_sf"/>
</dbReference>
<dbReference type="OrthoDB" id="185373at2759"/>
<organism evidence="2 3">
    <name type="scientific">Pyrus ussuriensis x Pyrus communis</name>
    <dbReference type="NCBI Taxonomy" id="2448454"/>
    <lineage>
        <taxon>Eukaryota</taxon>
        <taxon>Viridiplantae</taxon>
        <taxon>Streptophyta</taxon>
        <taxon>Embryophyta</taxon>
        <taxon>Tracheophyta</taxon>
        <taxon>Spermatophyta</taxon>
        <taxon>Magnoliopsida</taxon>
        <taxon>eudicotyledons</taxon>
        <taxon>Gunneridae</taxon>
        <taxon>Pentapetalae</taxon>
        <taxon>rosids</taxon>
        <taxon>fabids</taxon>
        <taxon>Rosales</taxon>
        <taxon>Rosaceae</taxon>
        <taxon>Amygdaloideae</taxon>
        <taxon>Maleae</taxon>
        <taxon>Pyrus</taxon>
    </lineage>
</organism>
<dbReference type="EMBL" id="SMOL01000120">
    <property type="protein sequence ID" value="KAB2633511.1"/>
    <property type="molecule type" value="Genomic_DNA"/>
</dbReference>
<dbReference type="AlphaFoldDB" id="A0A5N5I4T0"/>
<reference evidence="3" key="2">
    <citation type="submission" date="2019-10" db="EMBL/GenBank/DDBJ databases">
        <title>A de novo genome assembly of a pear dwarfing rootstock.</title>
        <authorList>
            <person name="Wang F."/>
            <person name="Wang J."/>
            <person name="Li S."/>
            <person name="Zhang Y."/>
            <person name="Fang M."/>
            <person name="Ma L."/>
            <person name="Zhao Y."/>
            <person name="Jiang S."/>
        </authorList>
    </citation>
    <scope>NUCLEOTIDE SEQUENCE [LARGE SCALE GENOMIC DNA]</scope>
</reference>